<reference evidence="2" key="1">
    <citation type="journal article" date="2014" name="Front. Microbiol.">
        <title>High frequency of phylogenetically diverse reductive dehalogenase-homologous genes in deep subseafloor sedimentary metagenomes.</title>
        <authorList>
            <person name="Kawai M."/>
            <person name="Futagami T."/>
            <person name="Toyoda A."/>
            <person name="Takaki Y."/>
            <person name="Nishi S."/>
            <person name="Hori S."/>
            <person name="Arai W."/>
            <person name="Tsubouchi T."/>
            <person name="Morono Y."/>
            <person name="Uchiyama I."/>
            <person name="Ito T."/>
            <person name="Fujiyama A."/>
            <person name="Inagaki F."/>
            <person name="Takami H."/>
        </authorList>
    </citation>
    <scope>NUCLEOTIDE SEQUENCE</scope>
    <source>
        <strain evidence="2">Expedition CK06-06</strain>
    </source>
</reference>
<organism evidence="2">
    <name type="scientific">marine sediment metagenome</name>
    <dbReference type="NCBI Taxonomy" id="412755"/>
    <lineage>
        <taxon>unclassified sequences</taxon>
        <taxon>metagenomes</taxon>
        <taxon>ecological metagenomes</taxon>
    </lineage>
</organism>
<evidence type="ECO:0000256" key="1">
    <source>
        <dbReference type="SAM" id="MobiDB-lite"/>
    </source>
</evidence>
<sequence>HEMKSTIDEGAAAIDRDIESAKLNVQQAVDSEPSQTEAAAKSKAPPVAEPEPTQEKPVPEKTGTRAT</sequence>
<dbReference type="AlphaFoldDB" id="X0RWY5"/>
<dbReference type="EMBL" id="BARS01008835">
    <property type="protein sequence ID" value="GAF67496.1"/>
    <property type="molecule type" value="Genomic_DNA"/>
</dbReference>
<feature type="region of interest" description="Disordered" evidence="1">
    <location>
        <begin position="25"/>
        <end position="67"/>
    </location>
</feature>
<name>X0RWY5_9ZZZZ</name>
<proteinExistence type="predicted"/>
<feature type="compositionally biased region" description="Basic and acidic residues" evidence="1">
    <location>
        <begin position="53"/>
        <end position="67"/>
    </location>
</feature>
<gene>
    <name evidence="2" type="ORF">S01H1_16759</name>
</gene>
<accession>X0RWY5</accession>
<feature type="non-terminal residue" evidence="2">
    <location>
        <position position="1"/>
    </location>
</feature>
<comment type="caution">
    <text evidence="2">The sequence shown here is derived from an EMBL/GenBank/DDBJ whole genome shotgun (WGS) entry which is preliminary data.</text>
</comment>
<feature type="compositionally biased region" description="Polar residues" evidence="1">
    <location>
        <begin position="25"/>
        <end position="37"/>
    </location>
</feature>
<evidence type="ECO:0000313" key="2">
    <source>
        <dbReference type="EMBL" id="GAF67496.1"/>
    </source>
</evidence>
<protein>
    <submittedName>
        <fullName evidence="2">Uncharacterized protein</fullName>
    </submittedName>
</protein>